<reference evidence="2" key="1">
    <citation type="journal article" date="2022" name="Cell">
        <title>Repeat-based holocentromeres influence genome architecture and karyotype evolution.</title>
        <authorList>
            <person name="Hofstatter P.G."/>
            <person name="Thangavel G."/>
            <person name="Lux T."/>
            <person name="Neumann P."/>
            <person name="Vondrak T."/>
            <person name="Novak P."/>
            <person name="Zhang M."/>
            <person name="Costa L."/>
            <person name="Castellani M."/>
            <person name="Scott A."/>
            <person name="Toegelov H."/>
            <person name="Fuchs J."/>
            <person name="Mata-Sucre Y."/>
            <person name="Dias Y."/>
            <person name="Vanzela A.L.L."/>
            <person name="Huettel B."/>
            <person name="Almeida C.C.S."/>
            <person name="Simkova H."/>
            <person name="Souza G."/>
            <person name="Pedrosa-Harand A."/>
            <person name="Macas J."/>
            <person name="Mayer K.F.X."/>
            <person name="Houben A."/>
            <person name="Marques A."/>
        </authorList>
    </citation>
    <scope>NUCLEOTIDE SEQUENCE</scope>
    <source>
        <strain evidence="2">RhyBre1mFocal</strain>
    </source>
</reference>
<dbReference type="OrthoDB" id="604606at2759"/>
<gene>
    <name evidence="2" type="ORF">LUZ63_012913</name>
</gene>
<organism evidence="2 3">
    <name type="scientific">Rhynchospora breviuscula</name>
    <dbReference type="NCBI Taxonomy" id="2022672"/>
    <lineage>
        <taxon>Eukaryota</taxon>
        <taxon>Viridiplantae</taxon>
        <taxon>Streptophyta</taxon>
        <taxon>Embryophyta</taxon>
        <taxon>Tracheophyta</taxon>
        <taxon>Spermatophyta</taxon>
        <taxon>Magnoliopsida</taxon>
        <taxon>Liliopsida</taxon>
        <taxon>Poales</taxon>
        <taxon>Cyperaceae</taxon>
        <taxon>Cyperoideae</taxon>
        <taxon>Rhynchosporeae</taxon>
        <taxon>Rhynchospora</taxon>
    </lineage>
</organism>
<dbReference type="AlphaFoldDB" id="A0A9Q0C7L7"/>
<dbReference type="InterPro" id="IPR053197">
    <property type="entry name" value="F-box_SCFL_complex_component"/>
</dbReference>
<evidence type="ECO:0000259" key="1">
    <source>
        <dbReference type="PROSITE" id="PS50181"/>
    </source>
</evidence>
<dbReference type="PANTHER" id="PTHR34223">
    <property type="entry name" value="OS11G0201299 PROTEIN"/>
    <property type="match status" value="1"/>
</dbReference>
<dbReference type="Pfam" id="PF24758">
    <property type="entry name" value="LRR_At5g56370"/>
    <property type="match status" value="1"/>
</dbReference>
<keyword evidence="3" id="KW-1185">Reference proteome</keyword>
<dbReference type="EMBL" id="JAMQYH010000004">
    <property type="protein sequence ID" value="KAJ1688758.1"/>
    <property type="molecule type" value="Genomic_DNA"/>
</dbReference>
<dbReference type="CDD" id="cd22160">
    <property type="entry name" value="F-box_AtFBL13-like"/>
    <property type="match status" value="1"/>
</dbReference>
<dbReference type="Proteomes" id="UP001151287">
    <property type="component" value="Unassembled WGS sequence"/>
</dbReference>
<dbReference type="InterPro" id="IPR032675">
    <property type="entry name" value="LRR_dom_sf"/>
</dbReference>
<dbReference type="PANTHER" id="PTHR34223:SF83">
    <property type="entry name" value="F-BOX DOMAIN-CONTAINING PROTEIN"/>
    <property type="match status" value="1"/>
</dbReference>
<dbReference type="InterPro" id="IPR001810">
    <property type="entry name" value="F-box_dom"/>
</dbReference>
<dbReference type="Pfam" id="PF00646">
    <property type="entry name" value="F-box"/>
    <property type="match status" value="1"/>
</dbReference>
<evidence type="ECO:0000313" key="2">
    <source>
        <dbReference type="EMBL" id="KAJ1688758.1"/>
    </source>
</evidence>
<dbReference type="Gene3D" id="3.80.10.10">
    <property type="entry name" value="Ribonuclease Inhibitor"/>
    <property type="match status" value="1"/>
</dbReference>
<dbReference type="InterPro" id="IPR036047">
    <property type="entry name" value="F-box-like_dom_sf"/>
</dbReference>
<accession>A0A9Q0C7L7</accession>
<dbReference type="SMART" id="SM00256">
    <property type="entry name" value="FBOX"/>
    <property type="match status" value="1"/>
</dbReference>
<comment type="caution">
    <text evidence="2">The sequence shown here is derived from an EMBL/GenBank/DDBJ whole genome shotgun (WGS) entry which is preliminary data.</text>
</comment>
<dbReference type="InterPro" id="IPR055411">
    <property type="entry name" value="LRR_FXL15/At3g58940/PEG3-like"/>
</dbReference>
<dbReference type="SUPFAM" id="SSF81383">
    <property type="entry name" value="F-box domain"/>
    <property type="match status" value="1"/>
</dbReference>
<dbReference type="PROSITE" id="PS50181">
    <property type="entry name" value="FBOX"/>
    <property type="match status" value="1"/>
</dbReference>
<name>A0A9Q0C7L7_9POAL</name>
<evidence type="ECO:0000313" key="3">
    <source>
        <dbReference type="Proteomes" id="UP001151287"/>
    </source>
</evidence>
<feature type="domain" description="F-box" evidence="1">
    <location>
        <begin position="16"/>
        <end position="52"/>
    </location>
</feature>
<sequence length="405" mass="45983">MEKGTKRGREEIYVGIDRISNLPDDILIHILSFLSFKKAVQTCILSKRWSDVWASVHLLKVSQQQFRSDNNKNQREYMDKFVHFVHGVAHNLRVSSLDTFECFFPFSDMQNRSVECCGGAAALMRRVFVFYGNIPKCLDLPESAVSCASLQNLKLHSSACGKIIRPELINLPSLKVLELRCVELDDDFTHKLFLSYPALQGLVLRSCTLGTSKIASNILKMLNIDHCRQTKNMQISCPGLVSLSIRIVSPREGISLENMEFPATADIKLHNCSYDTSILRGLSNATTVTFFGSLQSMERLEKDITYCKLFNNLKILEFGGWDMTINFDLVACFLKNSPNLQKLYLQLGSHGHIQGHTRQEAIRDVLSKREYVEFVKITGGKKAQDNNLVKILRRHIKNIGHLLIL</sequence>
<protein>
    <recommendedName>
        <fullName evidence="1">F-box domain-containing protein</fullName>
    </recommendedName>
</protein>
<proteinExistence type="predicted"/>
<dbReference type="InterPro" id="IPR053781">
    <property type="entry name" value="F-box_AtFBL13-like"/>
</dbReference>
<dbReference type="Gene3D" id="1.20.1280.50">
    <property type="match status" value="1"/>
</dbReference>
<dbReference type="SUPFAM" id="SSF52047">
    <property type="entry name" value="RNI-like"/>
    <property type="match status" value="1"/>
</dbReference>